<dbReference type="GO" id="GO:0030198">
    <property type="term" value="P:extracellular matrix organization"/>
    <property type="evidence" value="ECO:0007669"/>
    <property type="project" value="TreeGrafter"/>
</dbReference>
<gene>
    <name evidence="9" type="ORF">LSTR_LSTR003739</name>
</gene>
<feature type="signal peptide" evidence="7">
    <location>
        <begin position="1"/>
        <end position="22"/>
    </location>
</feature>
<dbReference type="Pfam" id="PF19030">
    <property type="entry name" value="TSP1_ADAMTS"/>
    <property type="match status" value="5"/>
</dbReference>
<dbReference type="Pfam" id="PF08686">
    <property type="entry name" value="PLAC"/>
    <property type="match status" value="1"/>
</dbReference>
<evidence type="ECO:0000256" key="6">
    <source>
        <dbReference type="SAM" id="MobiDB-lite"/>
    </source>
</evidence>
<dbReference type="SMART" id="SM00209">
    <property type="entry name" value="TSP1"/>
    <property type="match status" value="5"/>
</dbReference>
<accession>A0A482X0E0</accession>
<dbReference type="InterPro" id="IPR010909">
    <property type="entry name" value="PLAC"/>
</dbReference>
<dbReference type="PANTHER" id="PTHR13723:SF305">
    <property type="entry name" value="PROTEIN MADD-4"/>
    <property type="match status" value="1"/>
</dbReference>
<feature type="region of interest" description="Disordered" evidence="6">
    <location>
        <begin position="536"/>
        <end position="557"/>
    </location>
</feature>
<feature type="chain" id="PRO_5019756462" description="PLAC domain-containing protein" evidence="7">
    <location>
        <begin position="23"/>
        <end position="595"/>
    </location>
</feature>
<evidence type="ECO:0000256" key="4">
    <source>
        <dbReference type="ARBA" id="ARBA00022737"/>
    </source>
</evidence>
<dbReference type="PROSITE" id="PS50092">
    <property type="entry name" value="TSP1"/>
    <property type="match status" value="4"/>
</dbReference>
<keyword evidence="4" id="KW-0677">Repeat</keyword>
<dbReference type="FunCoup" id="A0A482X0E0">
    <property type="interactions" value="35"/>
</dbReference>
<proteinExistence type="predicted"/>
<evidence type="ECO:0000256" key="2">
    <source>
        <dbReference type="ARBA" id="ARBA00022525"/>
    </source>
</evidence>
<evidence type="ECO:0000256" key="7">
    <source>
        <dbReference type="SAM" id="SignalP"/>
    </source>
</evidence>
<sequence>MGYKGRRYLSTILLLLSVGCDGVIVLERRFDSCGVCGGNNSTCRVVSGLFTRPQLPLGYNLITQIPRAACNISISHLKPTRNYLALRRIDGTYVLNGNWAINWSGDYEAVGTKFAYRRDAGESIAAPGPLEEPIDLMLIYQQPNSGIKYQYQLPMSQADSMLFPPQEVPIAPPLMNQPSDGLQIPSDGLPTGNTIDSYRHKQLHPYNNGVYETDSVGLADEAAKPRNKQRRKKFSWKSTSFTECSRSCGGGVQTPIIVCIREHNQAVVSEKRCAGQDKPLIPPVRCNVKPCVAEWVGGEWSACSVTCGEGVQTRELVCRQEITADLIMTVAEGACLKPPASHLQRTRACFLTPCSAADASSGAPAWFYTEWSQQCSEGCGTGVQTRKVHCSGGQCDAATRPEDSRACSSDKQCGPKWFSGAWTQCSASCGWGRQSRTVVCVETIGGKQHIVPNESCNDNERPDIEQDCQMQPCGSQWYTGEWGTCSKPCGLGVQKRDLKCLDEHELFSTTCSEQKKPAVRRSCNAHPCTGEKDVIKTETSPVNDSNNPGEQAPADNTDNPDCTDVFPNCQLVVQARLCKYKYYRSSCCQACKNKA</sequence>
<dbReference type="InterPro" id="IPR010294">
    <property type="entry name" value="ADAMTS_spacer1"/>
</dbReference>
<dbReference type="Gene3D" id="2.20.100.10">
    <property type="entry name" value="Thrombospondin type-1 (TSP1) repeat"/>
    <property type="match status" value="4"/>
</dbReference>
<dbReference type="GO" id="GO:0005604">
    <property type="term" value="C:basement membrane"/>
    <property type="evidence" value="ECO:0007669"/>
    <property type="project" value="UniProtKB-SubCell"/>
</dbReference>
<dbReference type="InterPro" id="IPR036383">
    <property type="entry name" value="TSP1_rpt_sf"/>
</dbReference>
<keyword evidence="2" id="KW-0964">Secreted</keyword>
<evidence type="ECO:0000313" key="10">
    <source>
        <dbReference type="Proteomes" id="UP000291343"/>
    </source>
</evidence>
<keyword evidence="3 7" id="KW-0732">Signal</keyword>
<comment type="subcellular location">
    <subcellularLocation>
        <location evidence="1">Secreted</location>
        <location evidence="1">Extracellular space</location>
        <location evidence="1">Extracellular matrix</location>
        <location evidence="1">Basement membrane</location>
    </subcellularLocation>
</comment>
<comment type="caution">
    <text evidence="9">The sequence shown here is derived from an EMBL/GenBank/DDBJ whole genome shotgun (WGS) entry which is preliminary data.</text>
</comment>
<protein>
    <recommendedName>
        <fullName evidence="8">PLAC domain-containing protein</fullName>
    </recommendedName>
</protein>
<feature type="domain" description="PLAC" evidence="8">
    <location>
        <begin position="558"/>
        <end position="595"/>
    </location>
</feature>
<evidence type="ECO:0000313" key="9">
    <source>
        <dbReference type="EMBL" id="RZF38996.1"/>
    </source>
</evidence>
<keyword evidence="10" id="KW-1185">Reference proteome</keyword>
<dbReference type="FunFam" id="2.60.120.830:FF:000001">
    <property type="entry name" value="A disintegrin and metalloproteinase with thrombospondin motifs 1"/>
    <property type="match status" value="1"/>
</dbReference>
<evidence type="ECO:0000259" key="8">
    <source>
        <dbReference type="PROSITE" id="PS50900"/>
    </source>
</evidence>
<feature type="compositionally biased region" description="Polar residues" evidence="6">
    <location>
        <begin position="537"/>
        <end position="557"/>
    </location>
</feature>
<dbReference type="PROSITE" id="PS51257">
    <property type="entry name" value="PROKAR_LIPOPROTEIN"/>
    <property type="match status" value="1"/>
</dbReference>
<dbReference type="STRING" id="195883.A0A482X0E0"/>
<evidence type="ECO:0000256" key="5">
    <source>
        <dbReference type="ARBA" id="ARBA00022869"/>
    </source>
</evidence>
<reference evidence="9 10" key="1">
    <citation type="journal article" date="2017" name="Gigascience">
        <title>Genome sequence of the small brown planthopper, Laodelphax striatellus.</title>
        <authorList>
            <person name="Zhu J."/>
            <person name="Jiang F."/>
            <person name="Wang X."/>
            <person name="Yang P."/>
            <person name="Bao Y."/>
            <person name="Zhao W."/>
            <person name="Wang W."/>
            <person name="Lu H."/>
            <person name="Wang Q."/>
            <person name="Cui N."/>
            <person name="Li J."/>
            <person name="Chen X."/>
            <person name="Luo L."/>
            <person name="Yu J."/>
            <person name="Kang L."/>
            <person name="Cui F."/>
        </authorList>
    </citation>
    <scope>NUCLEOTIDE SEQUENCE [LARGE SCALE GENOMIC DNA]</scope>
    <source>
        <strain evidence="9">Lst14</strain>
    </source>
</reference>
<keyword evidence="5" id="KW-0272">Extracellular matrix</keyword>
<name>A0A482X0E0_LAOST</name>
<keyword evidence="5" id="KW-0084">Basement membrane</keyword>
<dbReference type="OrthoDB" id="5950222at2759"/>
<dbReference type="AlphaFoldDB" id="A0A482X0E0"/>
<dbReference type="SMR" id="A0A482X0E0"/>
<dbReference type="EMBL" id="QKKF02020956">
    <property type="protein sequence ID" value="RZF38996.1"/>
    <property type="molecule type" value="Genomic_DNA"/>
</dbReference>
<dbReference type="SUPFAM" id="SSF82895">
    <property type="entry name" value="TSP-1 type 1 repeat"/>
    <property type="match status" value="5"/>
</dbReference>
<dbReference type="PANTHER" id="PTHR13723">
    <property type="entry name" value="ADAMTS A DISINTEGRIN AND METALLOPROTEASE WITH THROMBOSPONDIN MOTIFS PROTEASE"/>
    <property type="match status" value="1"/>
</dbReference>
<dbReference type="GO" id="GO:0006508">
    <property type="term" value="P:proteolysis"/>
    <property type="evidence" value="ECO:0007669"/>
    <property type="project" value="TreeGrafter"/>
</dbReference>
<organism evidence="9 10">
    <name type="scientific">Laodelphax striatellus</name>
    <name type="common">Small brown planthopper</name>
    <name type="synonym">Delphax striatella</name>
    <dbReference type="NCBI Taxonomy" id="195883"/>
    <lineage>
        <taxon>Eukaryota</taxon>
        <taxon>Metazoa</taxon>
        <taxon>Ecdysozoa</taxon>
        <taxon>Arthropoda</taxon>
        <taxon>Hexapoda</taxon>
        <taxon>Insecta</taxon>
        <taxon>Pterygota</taxon>
        <taxon>Neoptera</taxon>
        <taxon>Paraneoptera</taxon>
        <taxon>Hemiptera</taxon>
        <taxon>Auchenorrhyncha</taxon>
        <taxon>Fulgoroidea</taxon>
        <taxon>Delphacidae</taxon>
        <taxon>Criomorphinae</taxon>
        <taxon>Laodelphax</taxon>
    </lineage>
</organism>
<dbReference type="PROSITE" id="PS50900">
    <property type="entry name" value="PLAC"/>
    <property type="match status" value="1"/>
</dbReference>
<dbReference type="Pfam" id="PF05986">
    <property type="entry name" value="ADAMTS_spacer1"/>
    <property type="match status" value="1"/>
</dbReference>
<dbReference type="Gene3D" id="2.60.120.830">
    <property type="match status" value="1"/>
</dbReference>
<dbReference type="InterPro" id="IPR050439">
    <property type="entry name" value="ADAMTS_ADAMTS-like"/>
</dbReference>
<dbReference type="Proteomes" id="UP000291343">
    <property type="component" value="Unassembled WGS sequence"/>
</dbReference>
<dbReference type="GO" id="GO:0004222">
    <property type="term" value="F:metalloendopeptidase activity"/>
    <property type="evidence" value="ECO:0007669"/>
    <property type="project" value="TreeGrafter"/>
</dbReference>
<evidence type="ECO:0000256" key="1">
    <source>
        <dbReference type="ARBA" id="ARBA00004302"/>
    </source>
</evidence>
<dbReference type="FunFam" id="2.20.100.10:FF:000005">
    <property type="entry name" value="ADAM metallopeptidase with thrombospondin type 1 motif 9"/>
    <property type="match status" value="3"/>
</dbReference>
<dbReference type="InterPro" id="IPR000884">
    <property type="entry name" value="TSP1_rpt"/>
</dbReference>
<dbReference type="InParanoid" id="A0A482X0E0"/>
<evidence type="ECO:0000256" key="3">
    <source>
        <dbReference type="ARBA" id="ARBA00022729"/>
    </source>
</evidence>